<evidence type="ECO:0000313" key="1">
    <source>
        <dbReference type="EMBL" id="MDP0971586.1"/>
    </source>
</evidence>
<feature type="non-terminal residue" evidence="1">
    <location>
        <position position="71"/>
    </location>
</feature>
<dbReference type="Gene3D" id="3.60.15.10">
    <property type="entry name" value="Ribonuclease Z/Hydroxyacylglutathione hydrolase-like"/>
    <property type="match status" value="1"/>
</dbReference>
<dbReference type="EMBL" id="JAUUIA010000943">
    <property type="protein sequence ID" value="MDP0971586.1"/>
    <property type="molecule type" value="Genomic_DNA"/>
</dbReference>
<comment type="caution">
    <text evidence="1">The sequence shown here is derived from an EMBL/GenBank/DDBJ whole genome shotgun (WGS) entry which is preliminary data.</text>
</comment>
<name>A0AAW8AS35_KLEPN</name>
<dbReference type="InterPro" id="IPR036866">
    <property type="entry name" value="RibonucZ/Hydroxyglut_hydro"/>
</dbReference>
<gene>
    <name evidence="1" type="ORF">Q6294_32095</name>
</gene>
<evidence type="ECO:0000313" key="2">
    <source>
        <dbReference type="Proteomes" id="UP001244490"/>
    </source>
</evidence>
<accession>A0AAW8AS35</accession>
<sequence length="71" mass="7740">MKFTKETEAARIVTVLDDYAGYETPFLAQHGISLLVEIQNGSNCHRILMDTGQSALPILHNLGILGIEPSS</sequence>
<proteinExistence type="predicted"/>
<protein>
    <submittedName>
        <fullName evidence="1">Uncharacterized protein</fullName>
    </submittedName>
</protein>
<organism evidence="1 2">
    <name type="scientific">Klebsiella pneumoniae</name>
    <dbReference type="NCBI Taxonomy" id="573"/>
    <lineage>
        <taxon>Bacteria</taxon>
        <taxon>Pseudomonadati</taxon>
        <taxon>Pseudomonadota</taxon>
        <taxon>Gammaproteobacteria</taxon>
        <taxon>Enterobacterales</taxon>
        <taxon>Enterobacteriaceae</taxon>
        <taxon>Klebsiella/Raoultella group</taxon>
        <taxon>Klebsiella</taxon>
        <taxon>Klebsiella pneumoniae complex</taxon>
    </lineage>
</organism>
<dbReference type="Proteomes" id="UP001244490">
    <property type="component" value="Unassembled WGS sequence"/>
</dbReference>
<dbReference type="AlphaFoldDB" id="A0AAW8AS35"/>
<reference evidence="1" key="1">
    <citation type="submission" date="2023-07" db="EMBL/GenBank/DDBJ databases">
        <authorList>
            <person name="Peng Z."/>
        </authorList>
    </citation>
    <scope>NUCLEOTIDE SEQUENCE</scope>
    <source>
        <strain evidence="1">KP219</strain>
    </source>
</reference>